<dbReference type="InterPro" id="IPR001375">
    <property type="entry name" value="Peptidase_S9_cat"/>
</dbReference>
<dbReference type="GO" id="GO:0008236">
    <property type="term" value="F:serine-type peptidase activity"/>
    <property type="evidence" value="ECO:0007669"/>
    <property type="project" value="InterPro"/>
</dbReference>
<organism evidence="2 3">
    <name type="scientific">Formicincola oecophyllae</name>
    <dbReference type="NCBI Taxonomy" id="2558361"/>
    <lineage>
        <taxon>Bacteria</taxon>
        <taxon>Pseudomonadati</taxon>
        <taxon>Pseudomonadota</taxon>
        <taxon>Alphaproteobacteria</taxon>
        <taxon>Acetobacterales</taxon>
        <taxon>Acetobacteraceae</taxon>
        <taxon>Formicincola</taxon>
    </lineage>
</organism>
<dbReference type="InterPro" id="IPR050585">
    <property type="entry name" value="Xaa-Pro_dipeptidyl-ppase/CocE"/>
</dbReference>
<proteinExistence type="predicted"/>
<dbReference type="EMBL" id="CP038231">
    <property type="protein sequence ID" value="QDH13524.2"/>
    <property type="molecule type" value="Genomic_DNA"/>
</dbReference>
<dbReference type="GO" id="GO:0006508">
    <property type="term" value="P:proteolysis"/>
    <property type="evidence" value="ECO:0007669"/>
    <property type="project" value="InterPro"/>
</dbReference>
<dbReference type="Proteomes" id="UP000318709">
    <property type="component" value="Chromosome"/>
</dbReference>
<evidence type="ECO:0000259" key="1">
    <source>
        <dbReference type="Pfam" id="PF00326"/>
    </source>
</evidence>
<sequence>MSMPLIPPASFTNKPHKAATPWVDGAYLTAPQKQLSEVRSRGEWVFWHQKNPGQNGCVMAQSPSGAIRALTPPEHDVGGSLHYGGAGWDVQVVPAVNRTTLQNNDAASAIITVVFADRRQGGLFALHIAAGADKDLPAPTPLLEAAMAAQGRFGGICLAPDAKRLFCVMETPHPHARLADDSSLVEISLEGPGKGRLVQRTKPTHQGGADFHLTPTLSYDGQWLAWVEWDAPNMPWTATRLCAMALCGPGAGEKTILDDGQEGGHRQRHSLIEPRFAPDENTLYVLSDRCGYWTPECHHIQEGLWQQRSLPAAPGEVGMPPWVLGYVSYLPLGRGNVVARVLNEGQPSCWLLEAGKVWRPLEAPGFTPAQAPTLLAGAAGQRQAQWAWLNEGTNQPVTLLRGPLAAPHILATAGELPAGLTADDVATPRWLRVPDGQGSFIGALYWPPATGPHCVKARDHGATPPMVVRVHGGPTAQASGAFSPKVQWWTCRGFAVLDVNYRGSTGFGRAYHQALEGRWGELDVEDCIQAARWCVTQGLAAADGLFIRGSSAGGLTVLAALARSNLFKGGTSLYGVTDMSALAQDTHRFEARYLDGLVAPWPAGRALYQARSPLSWPERIKAPVLFLHGDADQVVPLAQTETMRKALGSGPMHVYPGEGHGFRTPWVVADSMQRESEFYRSLL</sequence>
<protein>
    <submittedName>
        <fullName evidence="2">S9 family peptidase</fullName>
    </submittedName>
</protein>
<feature type="domain" description="Peptidase S9 prolyl oligopeptidase catalytic" evidence="1">
    <location>
        <begin position="482"/>
        <end position="681"/>
    </location>
</feature>
<keyword evidence="3" id="KW-1185">Reference proteome</keyword>
<dbReference type="KEGG" id="swf:E3E12_04175"/>
<dbReference type="InterPro" id="IPR029058">
    <property type="entry name" value="AB_hydrolase_fold"/>
</dbReference>
<dbReference type="PANTHER" id="PTHR43056:SF5">
    <property type="entry name" value="PEPTIDASE S9 PROLYL OLIGOPEPTIDASE CATALYTIC DOMAIN-CONTAINING PROTEIN"/>
    <property type="match status" value="1"/>
</dbReference>
<reference evidence="2 3" key="1">
    <citation type="submission" date="2019-03" db="EMBL/GenBank/DDBJ databases">
        <title>The complete genome sequence of Swingsia_sp. F3b2 LMG30590(T).</title>
        <authorList>
            <person name="Chua K.-O."/>
            <person name="Chan K.-G."/>
            <person name="See-Too W.-S."/>
        </authorList>
    </citation>
    <scope>NUCLEOTIDE SEQUENCE [LARGE SCALE GENOMIC DNA]</scope>
    <source>
        <strain evidence="2 3">F3b2</strain>
    </source>
</reference>
<dbReference type="Pfam" id="PF00326">
    <property type="entry name" value="Peptidase_S9"/>
    <property type="match status" value="1"/>
</dbReference>
<evidence type="ECO:0000313" key="3">
    <source>
        <dbReference type="Proteomes" id="UP000318709"/>
    </source>
</evidence>
<accession>A0A4Y6U8K5</accession>
<dbReference type="SUPFAM" id="SSF53474">
    <property type="entry name" value="alpha/beta-Hydrolases"/>
    <property type="match status" value="1"/>
</dbReference>
<dbReference type="SUPFAM" id="SSF69322">
    <property type="entry name" value="Tricorn protease domain 2"/>
    <property type="match status" value="1"/>
</dbReference>
<dbReference type="Gene3D" id="3.40.50.1820">
    <property type="entry name" value="alpha/beta hydrolase"/>
    <property type="match status" value="1"/>
</dbReference>
<name>A0A4Y6U8K5_9PROT</name>
<gene>
    <name evidence="2" type="ORF">E3E12_04175</name>
</gene>
<dbReference type="PANTHER" id="PTHR43056">
    <property type="entry name" value="PEPTIDASE S9 PROLYL OLIGOPEPTIDASE"/>
    <property type="match status" value="1"/>
</dbReference>
<dbReference type="AlphaFoldDB" id="A0A4Y6U8K5"/>
<evidence type="ECO:0000313" key="2">
    <source>
        <dbReference type="EMBL" id="QDH13524.2"/>
    </source>
</evidence>